<sequence length="78" mass="8468">MSRSMYATTIDGREVVHIPNSNGDYATLCLIDDGLAGIADGIESVPLKRGAKITCAQCKAIWETARQYRASDFSTQTI</sequence>
<dbReference type="EMBL" id="MT144657">
    <property type="protein sequence ID" value="QJH96646.1"/>
    <property type="molecule type" value="Genomic_DNA"/>
</dbReference>
<name>A0A6H1ZIH2_9ZZZZ</name>
<evidence type="ECO:0000313" key="3">
    <source>
        <dbReference type="EMBL" id="QJH96646.1"/>
    </source>
</evidence>
<protein>
    <submittedName>
        <fullName evidence="1">Uncharacterized protein</fullName>
    </submittedName>
</protein>
<proteinExistence type="predicted"/>
<dbReference type="AlphaFoldDB" id="A0A6H1ZIH2"/>
<gene>
    <name evidence="2" type="ORF">MM415B01374_0034</name>
    <name evidence="1" type="ORF">TM448A00646_0034</name>
    <name evidence="3" type="ORF">TM448B00781_0034</name>
</gene>
<evidence type="ECO:0000313" key="2">
    <source>
        <dbReference type="EMBL" id="QJA59044.1"/>
    </source>
</evidence>
<accession>A0A6H1ZIH2</accession>
<dbReference type="EMBL" id="MT144039">
    <property type="protein sequence ID" value="QJA47328.1"/>
    <property type="molecule type" value="Genomic_DNA"/>
</dbReference>
<dbReference type="EMBL" id="MT141351">
    <property type="protein sequence ID" value="QJA59044.1"/>
    <property type="molecule type" value="Genomic_DNA"/>
</dbReference>
<reference evidence="1" key="1">
    <citation type="submission" date="2020-03" db="EMBL/GenBank/DDBJ databases">
        <title>The deep terrestrial virosphere.</title>
        <authorList>
            <person name="Holmfeldt K."/>
            <person name="Nilsson E."/>
            <person name="Simone D."/>
            <person name="Lopez-Fernandez M."/>
            <person name="Wu X."/>
            <person name="de Brujin I."/>
            <person name="Lundin D."/>
            <person name="Andersson A."/>
            <person name="Bertilsson S."/>
            <person name="Dopson M."/>
        </authorList>
    </citation>
    <scope>NUCLEOTIDE SEQUENCE</scope>
    <source>
        <strain evidence="2">MM415B01374</strain>
        <strain evidence="1">TM448A00646</strain>
        <strain evidence="3">TM448B00781</strain>
    </source>
</reference>
<organism evidence="1">
    <name type="scientific">viral metagenome</name>
    <dbReference type="NCBI Taxonomy" id="1070528"/>
    <lineage>
        <taxon>unclassified sequences</taxon>
        <taxon>metagenomes</taxon>
        <taxon>organismal metagenomes</taxon>
    </lineage>
</organism>
<evidence type="ECO:0000313" key="1">
    <source>
        <dbReference type="EMBL" id="QJA47328.1"/>
    </source>
</evidence>